<keyword evidence="6 11" id="KW-0812">Transmembrane</keyword>
<proteinExistence type="inferred from homology"/>
<dbReference type="PANTHER" id="PTHR33446">
    <property type="entry name" value="PROTEIN TONB-RELATED"/>
    <property type="match status" value="1"/>
</dbReference>
<dbReference type="SUPFAM" id="SSF74653">
    <property type="entry name" value="TolA/TonB C-terminal domain"/>
    <property type="match status" value="1"/>
</dbReference>
<feature type="domain" description="TonB C-terminal" evidence="12">
    <location>
        <begin position="177"/>
        <end position="266"/>
    </location>
</feature>
<evidence type="ECO:0000256" key="11">
    <source>
        <dbReference type="SAM" id="Phobius"/>
    </source>
</evidence>
<dbReference type="EMBL" id="AP017928">
    <property type="protein sequence ID" value="BBA35039.1"/>
    <property type="molecule type" value="Genomic_DNA"/>
</dbReference>
<evidence type="ECO:0000256" key="2">
    <source>
        <dbReference type="ARBA" id="ARBA00006555"/>
    </source>
</evidence>
<dbReference type="GO" id="GO:0031992">
    <property type="term" value="F:energy transducer activity"/>
    <property type="evidence" value="ECO:0007669"/>
    <property type="project" value="TreeGrafter"/>
</dbReference>
<feature type="compositionally biased region" description="Basic and acidic residues" evidence="10">
    <location>
        <begin position="113"/>
        <end position="132"/>
    </location>
</feature>
<organism evidence="13 14">
    <name type="scientific">Methylocaldum marinum</name>
    <dbReference type="NCBI Taxonomy" id="1432792"/>
    <lineage>
        <taxon>Bacteria</taxon>
        <taxon>Pseudomonadati</taxon>
        <taxon>Pseudomonadota</taxon>
        <taxon>Gammaproteobacteria</taxon>
        <taxon>Methylococcales</taxon>
        <taxon>Methylococcaceae</taxon>
        <taxon>Methylocaldum</taxon>
    </lineage>
</organism>
<evidence type="ECO:0000313" key="13">
    <source>
        <dbReference type="EMBL" id="BBA35039.1"/>
    </source>
</evidence>
<dbReference type="InterPro" id="IPR006260">
    <property type="entry name" value="TonB/TolA_C"/>
</dbReference>
<name>A0A250KZ28_9GAMM</name>
<dbReference type="Proteomes" id="UP000266313">
    <property type="component" value="Chromosome"/>
</dbReference>
<evidence type="ECO:0000256" key="5">
    <source>
        <dbReference type="ARBA" id="ARBA00022519"/>
    </source>
</evidence>
<keyword evidence="5" id="KW-0997">Cell inner membrane</keyword>
<keyword evidence="3" id="KW-0813">Transport</keyword>
<dbReference type="GO" id="GO:0098797">
    <property type="term" value="C:plasma membrane protein complex"/>
    <property type="evidence" value="ECO:0007669"/>
    <property type="project" value="TreeGrafter"/>
</dbReference>
<dbReference type="PROSITE" id="PS52015">
    <property type="entry name" value="TONB_CTD"/>
    <property type="match status" value="1"/>
</dbReference>
<evidence type="ECO:0000256" key="4">
    <source>
        <dbReference type="ARBA" id="ARBA00022475"/>
    </source>
</evidence>
<dbReference type="NCBIfam" id="TIGR01352">
    <property type="entry name" value="tonB_Cterm"/>
    <property type="match status" value="1"/>
</dbReference>
<evidence type="ECO:0000256" key="3">
    <source>
        <dbReference type="ARBA" id="ARBA00022448"/>
    </source>
</evidence>
<feature type="compositionally biased region" description="Basic and acidic residues" evidence="10">
    <location>
        <begin position="69"/>
        <end position="80"/>
    </location>
</feature>
<evidence type="ECO:0000256" key="10">
    <source>
        <dbReference type="SAM" id="MobiDB-lite"/>
    </source>
</evidence>
<feature type="region of interest" description="Disordered" evidence="10">
    <location>
        <begin position="67"/>
        <end position="168"/>
    </location>
</feature>
<evidence type="ECO:0000256" key="7">
    <source>
        <dbReference type="ARBA" id="ARBA00022927"/>
    </source>
</evidence>
<dbReference type="InterPro" id="IPR037682">
    <property type="entry name" value="TonB_C"/>
</dbReference>
<evidence type="ECO:0000259" key="12">
    <source>
        <dbReference type="PROSITE" id="PS52015"/>
    </source>
</evidence>
<protein>
    <submittedName>
        <fullName evidence="13">TonB family protein</fullName>
    </submittedName>
</protein>
<dbReference type="Pfam" id="PF03544">
    <property type="entry name" value="TonB_C"/>
    <property type="match status" value="1"/>
</dbReference>
<dbReference type="KEGG" id="mmai:sS8_3096"/>
<dbReference type="OrthoDB" id="6077935at2"/>
<evidence type="ECO:0000256" key="8">
    <source>
        <dbReference type="ARBA" id="ARBA00022989"/>
    </source>
</evidence>
<comment type="subcellular location">
    <subcellularLocation>
        <location evidence="1">Cell inner membrane</location>
        <topology evidence="1">Single-pass membrane protein</topology>
        <orientation evidence="1">Periplasmic side</orientation>
    </subcellularLocation>
</comment>
<keyword evidence="7" id="KW-0653">Protein transport</keyword>
<sequence length="266" mass="28555">MMPHSQSPGGSLPASDFGTGLTLFCWALSFALHAVAALSLWHTNPGKPPPKREQLLVVQVVGLVSTRQVEQKQKGDDSERIAQTPATPPPQAAVKKTEKKAVTPVRKAPAPVKVKEQPKKKNEPKPEPERQAEPPPEQPTASAAPPASEQTTSRGADTQQVQQALKPQESEATLIRKYLAGLKREIQNHLEYPREARDAGYVGSPVIRFTLTESGDILPGSLSVHKSSGSALLDAKALQAARDAAPMAKPPRQMAVTITVLFTQDG</sequence>
<feature type="transmembrane region" description="Helical" evidence="11">
    <location>
        <begin position="20"/>
        <end position="41"/>
    </location>
</feature>
<feature type="compositionally biased region" description="Low complexity" evidence="10">
    <location>
        <begin position="139"/>
        <end position="153"/>
    </location>
</feature>
<feature type="compositionally biased region" description="Polar residues" evidence="10">
    <location>
        <begin position="154"/>
        <end position="165"/>
    </location>
</feature>
<evidence type="ECO:0000256" key="6">
    <source>
        <dbReference type="ARBA" id="ARBA00022692"/>
    </source>
</evidence>
<dbReference type="GO" id="GO:0015031">
    <property type="term" value="P:protein transport"/>
    <property type="evidence" value="ECO:0007669"/>
    <property type="project" value="UniProtKB-KW"/>
</dbReference>
<evidence type="ECO:0000313" key="14">
    <source>
        <dbReference type="Proteomes" id="UP000266313"/>
    </source>
</evidence>
<keyword evidence="14" id="KW-1185">Reference proteome</keyword>
<keyword evidence="4" id="KW-1003">Cell membrane</keyword>
<reference evidence="13 14" key="1">
    <citation type="submission" date="2016-12" db="EMBL/GenBank/DDBJ databases">
        <title>Genome sequencing of Methylocaldum marinum.</title>
        <authorList>
            <person name="Takeuchi M."/>
            <person name="Kamagata Y."/>
            <person name="Hiraoka S."/>
            <person name="Oshima K."/>
            <person name="Hattori M."/>
            <person name="Iwasaki W."/>
        </authorList>
    </citation>
    <scope>NUCLEOTIDE SEQUENCE [LARGE SCALE GENOMIC DNA]</scope>
    <source>
        <strain evidence="13 14">S8</strain>
    </source>
</reference>
<dbReference type="GO" id="GO:0055085">
    <property type="term" value="P:transmembrane transport"/>
    <property type="evidence" value="ECO:0007669"/>
    <property type="project" value="InterPro"/>
</dbReference>
<gene>
    <name evidence="13" type="ORF">sS8_3096</name>
</gene>
<dbReference type="InterPro" id="IPR051045">
    <property type="entry name" value="TonB-dependent_transducer"/>
</dbReference>
<keyword evidence="8 11" id="KW-1133">Transmembrane helix</keyword>
<keyword evidence="9 11" id="KW-0472">Membrane</keyword>
<evidence type="ECO:0000256" key="1">
    <source>
        <dbReference type="ARBA" id="ARBA00004383"/>
    </source>
</evidence>
<dbReference type="AlphaFoldDB" id="A0A250KZ28"/>
<evidence type="ECO:0000256" key="9">
    <source>
        <dbReference type="ARBA" id="ARBA00023136"/>
    </source>
</evidence>
<dbReference type="PANTHER" id="PTHR33446:SF2">
    <property type="entry name" value="PROTEIN TONB"/>
    <property type="match status" value="1"/>
</dbReference>
<comment type="similarity">
    <text evidence="2">Belongs to the TonB family.</text>
</comment>
<dbReference type="Gene3D" id="3.30.1150.10">
    <property type="match status" value="1"/>
</dbReference>
<accession>A0A250KZ28</accession>